<comment type="similarity">
    <text evidence="1">Belongs to the argonaute family. Ago subfamily.</text>
</comment>
<feature type="compositionally biased region" description="Gly residues" evidence="6">
    <location>
        <begin position="143"/>
        <end position="156"/>
    </location>
</feature>
<feature type="domain" description="Piwi" evidence="8">
    <location>
        <begin position="737"/>
        <end position="1057"/>
    </location>
</feature>
<dbReference type="InterPro" id="IPR003100">
    <property type="entry name" value="PAZ_dom"/>
</dbReference>
<dbReference type="Pfam" id="PF16486">
    <property type="entry name" value="ArgoN"/>
    <property type="match status" value="1"/>
</dbReference>
<dbReference type="InterPro" id="IPR036397">
    <property type="entry name" value="RNaseH_sf"/>
</dbReference>
<dbReference type="SUPFAM" id="SSF101690">
    <property type="entry name" value="PAZ domain"/>
    <property type="match status" value="1"/>
</dbReference>
<feature type="region of interest" description="Disordered" evidence="6">
    <location>
        <begin position="1"/>
        <end position="194"/>
    </location>
</feature>
<dbReference type="CDD" id="cd02846">
    <property type="entry name" value="PAZ_argonaute_like"/>
    <property type="match status" value="1"/>
</dbReference>
<evidence type="ECO:0000259" key="7">
    <source>
        <dbReference type="PROSITE" id="PS50821"/>
    </source>
</evidence>
<name>A0AAD7PAP6_QUISA</name>
<dbReference type="InterPro" id="IPR012337">
    <property type="entry name" value="RNaseH-like_sf"/>
</dbReference>
<dbReference type="Pfam" id="PF02170">
    <property type="entry name" value="PAZ"/>
    <property type="match status" value="1"/>
</dbReference>
<dbReference type="PANTHER" id="PTHR22891">
    <property type="entry name" value="EUKARYOTIC TRANSLATION INITIATION FACTOR 2C"/>
    <property type="match status" value="1"/>
</dbReference>
<keyword evidence="3" id="KW-0810">Translation regulation</keyword>
<dbReference type="SMART" id="SM00950">
    <property type="entry name" value="Piwi"/>
    <property type="match status" value="1"/>
</dbReference>
<accession>A0AAD7PAP6</accession>
<dbReference type="InterPro" id="IPR032473">
    <property type="entry name" value="Argonaute_Mid_dom"/>
</dbReference>
<evidence type="ECO:0000256" key="5">
    <source>
        <dbReference type="ARBA" id="ARBA00023274"/>
    </source>
</evidence>
<dbReference type="SUPFAM" id="SSF53098">
    <property type="entry name" value="Ribonuclease H-like"/>
    <property type="match status" value="1"/>
</dbReference>
<organism evidence="9 10">
    <name type="scientific">Quillaja saponaria</name>
    <name type="common">Soap bark tree</name>
    <dbReference type="NCBI Taxonomy" id="32244"/>
    <lineage>
        <taxon>Eukaryota</taxon>
        <taxon>Viridiplantae</taxon>
        <taxon>Streptophyta</taxon>
        <taxon>Embryophyta</taxon>
        <taxon>Tracheophyta</taxon>
        <taxon>Spermatophyta</taxon>
        <taxon>Magnoliopsida</taxon>
        <taxon>eudicotyledons</taxon>
        <taxon>Gunneridae</taxon>
        <taxon>Pentapetalae</taxon>
        <taxon>rosids</taxon>
        <taxon>fabids</taxon>
        <taxon>Fabales</taxon>
        <taxon>Quillajaceae</taxon>
        <taxon>Quillaja</taxon>
    </lineage>
</organism>
<gene>
    <name evidence="9" type="ORF">O6P43_028455</name>
</gene>
<dbReference type="Pfam" id="PF02171">
    <property type="entry name" value="Piwi"/>
    <property type="match status" value="1"/>
</dbReference>
<evidence type="ECO:0000256" key="2">
    <source>
        <dbReference type="ARBA" id="ARBA00022491"/>
    </source>
</evidence>
<feature type="compositionally biased region" description="Low complexity" evidence="6">
    <location>
        <begin position="53"/>
        <end position="83"/>
    </location>
</feature>
<dbReference type="GO" id="GO:0031047">
    <property type="term" value="P:regulatory ncRNA-mediated gene silencing"/>
    <property type="evidence" value="ECO:0007669"/>
    <property type="project" value="UniProtKB-KW"/>
</dbReference>
<feature type="compositionally biased region" description="Low complexity" evidence="6">
    <location>
        <begin position="90"/>
        <end position="106"/>
    </location>
</feature>
<evidence type="ECO:0000259" key="8">
    <source>
        <dbReference type="PROSITE" id="PS50822"/>
    </source>
</evidence>
<proteinExistence type="inferred from homology"/>
<dbReference type="GO" id="GO:1990904">
    <property type="term" value="C:ribonucleoprotein complex"/>
    <property type="evidence" value="ECO:0007669"/>
    <property type="project" value="UniProtKB-KW"/>
</dbReference>
<dbReference type="PROSITE" id="PS50821">
    <property type="entry name" value="PAZ"/>
    <property type="match status" value="1"/>
</dbReference>
<dbReference type="SMART" id="SM00949">
    <property type="entry name" value="PAZ"/>
    <property type="match status" value="1"/>
</dbReference>
<feature type="domain" description="PAZ" evidence="7">
    <location>
        <begin position="447"/>
        <end position="558"/>
    </location>
</feature>
<dbReference type="GO" id="GO:0006417">
    <property type="term" value="P:regulation of translation"/>
    <property type="evidence" value="ECO:0007669"/>
    <property type="project" value="UniProtKB-KW"/>
</dbReference>
<evidence type="ECO:0000256" key="6">
    <source>
        <dbReference type="SAM" id="MobiDB-lite"/>
    </source>
</evidence>
<evidence type="ECO:0000256" key="3">
    <source>
        <dbReference type="ARBA" id="ARBA00022845"/>
    </source>
</evidence>
<dbReference type="Pfam" id="PF16487">
    <property type="entry name" value="ArgoMid"/>
    <property type="match status" value="1"/>
</dbReference>
<dbReference type="AlphaFoldDB" id="A0AAD7PAP6"/>
<dbReference type="FunFam" id="3.30.420.10:FF:000013">
    <property type="entry name" value="protein argonaute 10-like"/>
    <property type="match status" value="1"/>
</dbReference>
<keyword evidence="2" id="KW-0678">Repressor</keyword>
<keyword evidence="4" id="KW-0943">RNA-mediated gene silencing</keyword>
<dbReference type="InterPro" id="IPR014811">
    <property type="entry name" value="ArgoL1"/>
</dbReference>
<dbReference type="Gene3D" id="3.30.420.10">
    <property type="entry name" value="Ribonuclease H-like superfamily/Ribonuclease H"/>
    <property type="match status" value="1"/>
</dbReference>
<evidence type="ECO:0000313" key="10">
    <source>
        <dbReference type="Proteomes" id="UP001163823"/>
    </source>
</evidence>
<evidence type="ECO:0000256" key="4">
    <source>
        <dbReference type="ARBA" id="ARBA00023158"/>
    </source>
</evidence>
<dbReference type="GO" id="GO:0051607">
    <property type="term" value="P:defense response to virus"/>
    <property type="evidence" value="ECO:0007669"/>
    <property type="project" value="UniProtKB-ARBA"/>
</dbReference>
<dbReference type="InterPro" id="IPR045246">
    <property type="entry name" value="Piwi_ago-like"/>
</dbReference>
<evidence type="ECO:0000256" key="1">
    <source>
        <dbReference type="ARBA" id="ARBA00008201"/>
    </source>
</evidence>
<protein>
    <submittedName>
        <fullName evidence="9">Argonaute family protein</fullName>
    </submittedName>
</protein>
<sequence length="1092" mass="120104">MSRRGGGRQPDTRRDQSSPAASQSVQGSGGSGGRRRGRGGGGQGGRGRGEGGSQSAYPAPSPASSAPAPYTQSVISQASSSSSLPPPATTSPVASTAISPADAAATLSRGGRQPDTRLEQPSPAASQSVQGSGGGGGRRRGRGGGGQGGLGRGEGGSQSAYPAPSPASSAPAPYTQSVISQASSSSSLPPPATTSLVASTAISPADAAAILSREIEKSLTLQSSVPPSSSKAVRFPVRPDFGKLGRKTVIRANHFLVKVADKDLHQYDVSITPEVTAKKVNRDVMSQLVKLYGEAHLGNRLPAYDGRKSLYTAGPLPFTSKEFVVKIANKDEQASSSGSVRREREFKVAIKYASRADLHHLQEFLRSRQLDSPQETIQALDVVLRASPSEIYTVVGRSFFSERLGPKGQLGDGIEYWRGYYQSLRPTQMGLSLNIDVSARAFYESILVIEFVEKCFKFNITRPLSDQDRLKVKKSLKGIKVQLTHSSYTKSYRLTGLSREPLSRLMFTLDDQRTKTSVVQYFREKYNIVLKYTSLPALQAGSDAKPIYLPMELCQISPGQRYTKRLNENQVTAILNATCQRPSDREKSIKQMVRQNNFNSDKRVHQEFGIEVKEELVLLNARVLPAPTLKYHDTGREARVDPRFGQWNMINKKMVNGGTVDNWTCVNFSTRAHRDLPFQFCDQLVQMCMSKGMVFNPDPLLPISSAQPSQIERTLVNIHKQSEAKLKSMKLEGKLKLLIIILPDVKGSYGKIKRICETELGIVTQCCQPRQAMKLNNQYLENVSLKINVKVGGRNTVLNDAVQKRIPLVTDCPTIIFGADVTHPQPGEDSSPSIAAVVASMDWPEVTKYRGIISAQPHREEIIQDLYKYSPDAQRGSNHGGMIRELLRAFFNSTGCKPHRIIFYRDGVSEGQFSQVLLYEVDAIRKACASLEDGYLPPVTFVVVQKRHHTRFFPADHNNRDQMDRSGNILPGTVVDTVICHPTEFDFYLNSHAGIKGTSRPTHYHVLYDENKFRADQLQTLTNNLCYTYARCTRSVSIVPPAYYAHLAAFRARYYIEGEYSDGGSASVSGSNVEFRPLPKILDNVKDVMFYC</sequence>
<dbReference type="KEGG" id="qsa:O6P43_028455"/>
<keyword evidence="10" id="KW-1185">Reference proteome</keyword>
<dbReference type="Gene3D" id="2.170.260.10">
    <property type="entry name" value="paz domain"/>
    <property type="match status" value="1"/>
</dbReference>
<dbReference type="InterPro" id="IPR032474">
    <property type="entry name" value="Argonaute_N"/>
</dbReference>
<dbReference type="PROSITE" id="PS50822">
    <property type="entry name" value="PIWI"/>
    <property type="match status" value="1"/>
</dbReference>
<dbReference type="FunFam" id="3.40.50.2300:FF:000110">
    <property type="entry name" value="Argonaute 10"/>
    <property type="match status" value="1"/>
</dbReference>
<dbReference type="InterPro" id="IPR003165">
    <property type="entry name" value="Piwi"/>
</dbReference>
<keyword evidence="5" id="KW-0687">Ribonucleoprotein</keyword>
<dbReference type="Pfam" id="PF16488">
    <property type="entry name" value="ArgoL2"/>
    <property type="match status" value="1"/>
</dbReference>
<dbReference type="InterPro" id="IPR032472">
    <property type="entry name" value="ArgoL2"/>
</dbReference>
<dbReference type="SMART" id="SM01163">
    <property type="entry name" value="DUF1785"/>
    <property type="match status" value="1"/>
</dbReference>
<feature type="compositionally biased region" description="Low complexity" evidence="6">
    <location>
        <begin position="157"/>
        <end position="194"/>
    </location>
</feature>
<feature type="compositionally biased region" description="Gly residues" evidence="6">
    <location>
        <begin position="39"/>
        <end position="52"/>
    </location>
</feature>
<dbReference type="Proteomes" id="UP001163823">
    <property type="component" value="Chromosome 12"/>
</dbReference>
<dbReference type="GO" id="GO:0003723">
    <property type="term" value="F:RNA binding"/>
    <property type="evidence" value="ECO:0007669"/>
    <property type="project" value="InterPro"/>
</dbReference>
<evidence type="ECO:0000313" key="9">
    <source>
        <dbReference type="EMBL" id="KAJ7947909.1"/>
    </source>
</evidence>
<reference evidence="9" key="1">
    <citation type="journal article" date="2023" name="Science">
        <title>Elucidation of the pathway for biosynthesis of saponin adjuvants from the soapbark tree.</title>
        <authorList>
            <person name="Reed J."/>
            <person name="Orme A."/>
            <person name="El-Demerdash A."/>
            <person name="Owen C."/>
            <person name="Martin L.B.B."/>
            <person name="Misra R.C."/>
            <person name="Kikuchi S."/>
            <person name="Rejzek M."/>
            <person name="Martin A.C."/>
            <person name="Harkess A."/>
            <person name="Leebens-Mack J."/>
            <person name="Louveau T."/>
            <person name="Stephenson M.J."/>
            <person name="Osbourn A."/>
        </authorList>
    </citation>
    <scope>NUCLEOTIDE SEQUENCE</scope>
    <source>
        <strain evidence="9">S10</strain>
    </source>
</reference>
<dbReference type="Pfam" id="PF08699">
    <property type="entry name" value="ArgoL1"/>
    <property type="match status" value="1"/>
</dbReference>
<dbReference type="InterPro" id="IPR036085">
    <property type="entry name" value="PAZ_dom_sf"/>
</dbReference>
<dbReference type="EMBL" id="JARAOO010000012">
    <property type="protein sequence ID" value="KAJ7947909.1"/>
    <property type="molecule type" value="Genomic_DNA"/>
</dbReference>
<dbReference type="Gene3D" id="3.40.50.2300">
    <property type="match status" value="1"/>
</dbReference>
<dbReference type="CDD" id="cd04657">
    <property type="entry name" value="Piwi_ago-like"/>
    <property type="match status" value="1"/>
</dbReference>
<comment type="caution">
    <text evidence="9">The sequence shown here is derived from an EMBL/GenBank/DDBJ whole genome shotgun (WGS) entry which is preliminary data.</text>
</comment>